<feature type="non-terminal residue" evidence="1">
    <location>
        <position position="90"/>
    </location>
</feature>
<feature type="non-terminal residue" evidence="1">
    <location>
        <position position="1"/>
    </location>
</feature>
<dbReference type="Proteomes" id="UP001321749">
    <property type="component" value="Unassembled WGS sequence"/>
</dbReference>
<reference evidence="1" key="1">
    <citation type="journal article" date="2023" name="Mol. Phylogenet. Evol.">
        <title>Genome-scale phylogeny and comparative genomics of the fungal order Sordariales.</title>
        <authorList>
            <person name="Hensen N."/>
            <person name="Bonometti L."/>
            <person name="Westerberg I."/>
            <person name="Brannstrom I.O."/>
            <person name="Guillou S."/>
            <person name="Cros-Aarteil S."/>
            <person name="Calhoun S."/>
            <person name="Haridas S."/>
            <person name="Kuo A."/>
            <person name="Mondo S."/>
            <person name="Pangilinan J."/>
            <person name="Riley R."/>
            <person name="LaButti K."/>
            <person name="Andreopoulos B."/>
            <person name="Lipzen A."/>
            <person name="Chen C."/>
            <person name="Yan M."/>
            <person name="Daum C."/>
            <person name="Ng V."/>
            <person name="Clum A."/>
            <person name="Steindorff A."/>
            <person name="Ohm R.A."/>
            <person name="Martin F."/>
            <person name="Silar P."/>
            <person name="Natvig D.O."/>
            <person name="Lalanne C."/>
            <person name="Gautier V."/>
            <person name="Ament-Velasquez S.L."/>
            <person name="Kruys A."/>
            <person name="Hutchinson M.I."/>
            <person name="Powell A.J."/>
            <person name="Barry K."/>
            <person name="Miller A.N."/>
            <person name="Grigoriev I.V."/>
            <person name="Debuchy R."/>
            <person name="Gladieux P."/>
            <person name="Hiltunen Thoren M."/>
            <person name="Johannesson H."/>
        </authorList>
    </citation>
    <scope>NUCLEOTIDE SEQUENCE</scope>
    <source>
        <strain evidence="1">PSN324</strain>
    </source>
</reference>
<keyword evidence="2" id="KW-1185">Reference proteome</keyword>
<reference evidence="1" key="2">
    <citation type="submission" date="2023-06" db="EMBL/GenBank/DDBJ databases">
        <authorList>
            <consortium name="Lawrence Berkeley National Laboratory"/>
            <person name="Mondo S.J."/>
            <person name="Hensen N."/>
            <person name="Bonometti L."/>
            <person name="Westerberg I."/>
            <person name="Brannstrom I.O."/>
            <person name="Guillou S."/>
            <person name="Cros-Aarteil S."/>
            <person name="Calhoun S."/>
            <person name="Haridas S."/>
            <person name="Kuo A."/>
            <person name="Pangilinan J."/>
            <person name="Riley R."/>
            <person name="Labutti K."/>
            <person name="Andreopoulos B."/>
            <person name="Lipzen A."/>
            <person name="Chen C."/>
            <person name="Yanf M."/>
            <person name="Daum C."/>
            <person name="Ng V."/>
            <person name="Clum A."/>
            <person name="Steindorff A."/>
            <person name="Ohm R."/>
            <person name="Martin F."/>
            <person name="Silar P."/>
            <person name="Natvig D."/>
            <person name="Lalanne C."/>
            <person name="Gautier V."/>
            <person name="Ament-Velasquez S.L."/>
            <person name="Kruys A."/>
            <person name="Hutchinson M.I."/>
            <person name="Powell A.J."/>
            <person name="Barry K."/>
            <person name="Miller A.N."/>
            <person name="Grigoriev I.V."/>
            <person name="Debuchy R."/>
            <person name="Gladieux P."/>
            <person name="Thoren M.H."/>
            <person name="Johannesson H."/>
        </authorList>
    </citation>
    <scope>NUCLEOTIDE SEQUENCE</scope>
    <source>
        <strain evidence="1">PSN324</strain>
    </source>
</reference>
<dbReference type="AlphaFoldDB" id="A0AAV9HTN8"/>
<organism evidence="1 2">
    <name type="scientific">Cladorrhinum samala</name>
    <dbReference type="NCBI Taxonomy" id="585594"/>
    <lineage>
        <taxon>Eukaryota</taxon>
        <taxon>Fungi</taxon>
        <taxon>Dikarya</taxon>
        <taxon>Ascomycota</taxon>
        <taxon>Pezizomycotina</taxon>
        <taxon>Sordariomycetes</taxon>
        <taxon>Sordariomycetidae</taxon>
        <taxon>Sordariales</taxon>
        <taxon>Podosporaceae</taxon>
        <taxon>Cladorrhinum</taxon>
    </lineage>
</organism>
<protein>
    <submittedName>
        <fullName evidence="1">Uncharacterized protein</fullName>
    </submittedName>
</protein>
<sequence>PTTTTTTEVTTTSLAKSCTFTGTQTFYSSSGCALSCSTGFCVIDAAVTKSCNCPRVAIETVTTTVCATRAPCYQCYTGWGTFVVTETCTS</sequence>
<name>A0AAV9HTN8_9PEZI</name>
<accession>A0AAV9HTN8</accession>
<evidence type="ECO:0000313" key="1">
    <source>
        <dbReference type="EMBL" id="KAK4464037.1"/>
    </source>
</evidence>
<dbReference type="EMBL" id="MU864952">
    <property type="protein sequence ID" value="KAK4464037.1"/>
    <property type="molecule type" value="Genomic_DNA"/>
</dbReference>
<gene>
    <name evidence="1" type="ORF">QBC42DRAFT_140330</name>
</gene>
<evidence type="ECO:0000313" key="2">
    <source>
        <dbReference type="Proteomes" id="UP001321749"/>
    </source>
</evidence>
<proteinExistence type="predicted"/>
<comment type="caution">
    <text evidence="1">The sequence shown here is derived from an EMBL/GenBank/DDBJ whole genome shotgun (WGS) entry which is preliminary data.</text>
</comment>